<feature type="domain" description="Transcription factor IIIC subunit Tfc1/Sfc1 triple barrel" evidence="2">
    <location>
        <begin position="21"/>
        <end position="104"/>
    </location>
</feature>
<dbReference type="Gene3D" id="3.30.200.160">
    <property type="entry name" value="TFIIIC, subcomplex tauA, subunit Sfc1, barrel domain"/>
    <property type="match status" value="1"/>
</dbReference>
<organism evidence="3 4">
    <name type="scientific">Armadillidium nasatum</name>
    <dbReference type="NCBI Taxonomy" id="96803"/>
    <lineage>
        <taxon>Eukaryota</taxon>
        <taxon>Metazoa</taxon>
        <taxon>Ecdysozoa</taxon>
        <taxon>Arthropoda</taxon>
        <taxon>Crustacea</taxon>
        <taxon>Multicrustacea</taxon>
        <taxon>Malacostraca</taxon>
        <taxon>Eumalacostraca</taxon>
        <taxon>Peracarida</taxon>
        <taxon>Isopoda</taxon>
        <taxon>Oniscidea</taxon>
        <taxon>Crinocheta</taxon>
        <taxon>Armadillidiidae</taxon>
        <taxon>Armadillidium</taxon>
    </lineage>
</organism>
<evidence type="ECO:0000259" key="2">
    <source>
        <dbReference type="Pfam" id="PF17682"/>
    </source>
</evidence>
<evidence type="ECO:0000313" key="3">
    <source>
        <dbReference type="EMBL" id="KAB7502281.1"/>
    </source>
</evidence>
<evidence type="ECO:0000256" key="1">
    <source>
        <dbReference type="SAM" id="MobiDB-lite"/>
    </source>
</evidence>
<dbReference type="GO" id="GO:0001003">
    <property type="term" value="F:RNA polymerase III type 2 promoter sequence-specific DNA binding"/>
    <property type="evidence" value="ECO:0007669"/>
    <property type="project" value="TreeGrafter"/>
</dbReference>
<dbReference type="Proteomes" id="UP000326759">
    <property type="component" value="Unassembled WGS sequence"/>
</dbReference>
<dbReference type="InterPro" id="IPR042536">
    <property type="entry name" value="TFIIIC_tauA_Sfc1"/>
</dbReference>
<comment type="caution">
    <text evidence="3">The sequence shown here is derived from an EMBL/GenBank/DDBJ whole genome shotgun (WGS) entry which is preliminary data.</text>
</comment>
<dbReference type="GO" id="GO:0000127">
    <property type="term" value="C:transcription factor TFIIIC complex"/>
    <property type="evidence" value="ECO:0007669"/>
    <property type="project" value="InterPro"/>
</dbReference>
<dbReference type="AlphaFoldDB" id="A0A5N5T6N2"/>
<name>A0A5N5T6N2_9CRUS</name>
<proteinExistence type="predicted"/>
<dbReference type="OrthoDB" id="5598268at2759"/>
<dbReference type="PANTHER" id="PTHR13230">
    <property type="entry name" value="GENERAL TRANSCRIPTION FACTOR IIIC, POLYPEPTIDE 5"/>
    <property type="match status" value="1"/>
</dbReference>
<dbReference type="GO" id="GO:0006384">
    <property type="term" value="P:transcription initiation at RNA polymerase III promoter"/>
    <property type="evidence" value="ECO:0007669"/>
    <property type="project" value="InterPro"/>
</dbReference>
<dbReference type="GO" id="GO:0001002">
    <property type="term" value="F:RNA polymerase III type 1 promoter sequence-specific DNA binding"/>
    <property type="evidence" value="ECO:0007669"/>
    <property type="project" value="TreeGrafter"/>
</dbReference>
<accession>A0A5N5T6N2</accession>
<keyword evidence="4" id="KW-1185">Reference proteome</keyword>
<reference evidence="3 4" key="1">
    <citation type="journal article" date="2019" name="PLoS Biol.">
        <title>Sex chromosomes control vertical transmission of feminizing Wolbachia symbionts in an isopod.</title>
        <authorList>
            <person name="Becking T."/>
            <person name="Chebbi M.A."/>
            <person name="Giraud I."/>
            <person name="Moumen B."/>
            <person name="Laverre T."/>
            <person name="Caubet Y."/>
            <person name="Peccoud J."/>
            <person name="Gilbert C."/>
            <person name="Cordaux R."/>
        </authorList>
    </citation>
    <scope>NUCLEOTIDE SEQUENCE [LARGE SCALE GENOMIC DNA]</scope>
    <source>
        <strain evidence="3">ANa2</strain>
        <tissue evidence="3">Whole body excluding digestive tract and cuticle</tissue>
    </source>
</reference>
<feature type="region of interest" description="Disordered" evidence="1">
    <location>
        <begin position="94"/>
        <end position="121"/>
    </location>
</feature>
<dbReference type="Pfam" id="PF17682">
    <property type="entry name" value="Tau95_N"/>
    <property type="match status" value="1"/>
</dbReference>
<dbReference type="InterPro" id="IPR040454">
    <property type="entry name" value="TF_IIIC_Tfc1/Sfc1"/>
</dbReference>
<gene>
    <name evidence="3" type="primary">gtf3c5</name>
    <name evidence="3" type="ORF">Anas_06991</name>
</gene>
<dbReference type="PANTHER" id="PTHR13230:SF5">
    <property type="entry name" value="GENERAL TRANSCRIPTION FACTOR 3C POLYPEPTIDE 5"/>
    <property type="match status" value="1"/>
</dbReference>
<dbReference type="EMBL" id="SEYY01008051">
    <property type="protein sequence ID" value="KAB7502281.1"/>
    <property type="molecule type" value="Genomic_DNA"/>
</dbReference>
<dbReference type="InterPro" id="IPR041499">
    <property type="entry name" value="Tfc1/Sfc1_N"/>
</dbReference>
<sequence>MAYNYYNSSGNSNSSLPELTCVQFPGYGKNTDKMLEALGGIKKISEVCHDENRRMELRYRSDDQFCKPLCGERTKSTSLLLHIKYKKKKTKKIEAETKSEGQEEVNSESSNILEQGAVFDN</sequence>
<protein>
    <submittedName>
        <fullName evidence="3">General transcription factor 3C polypeptide 5</fullName>
    </submittedName>
</protein>
<evidence type="ECO:0000313" key="4">
    <source>
        <dbReference type="Proteomes" id="UP000326759"/>
    </source>
</evidence>